<organism evidence="2 3">
    <name type="scientific">Tricholomella constricta</name>
    <dbReference type="NCBI Taxonomy" id="117010"/>
    <lineage>
        <taxon>Eukaryota</taxon>
        <taxon>Fungi</taxon>
        <taxon>Dikarya</taxon>
        <taxon>Basidiomycota</taxon>
        <taxon>Agaricomycotina</taxon>
        <taxon>Agaricomycetes</taxon>
        <taxon>Agaricomycetidae</taxon>
        <taxon>Agaricales</taxon>
        <taxon>Tricholomatineae</taxon>
        <taxon>Lyophyllaceae</taxon>
        <taxon>Tricholomella</taxon>
    </lineage>
</organism>
<feature type="transmembrane region" description="Helical" evidence="1">
    <location>
        <begin position="21"/>
        <end position="41"/>
    </location>
</feature>
<dbReference type="EMBL" id="JAACJP010000021">
    <property type="protein sequence ID" value="KAF5378078.1"/>
    <property type="molecule type" value="Genomic_DNA"/>
</dbReference>
<protein>
    <submittedName>
        <fullName evidence="2">Uncharacterized protein</fullName>
    </submittedName>
</protein>
<keyword evidence="1" id="KW-0812">Transmembrane</keyword>
<dbReference type="Proteomes" id="UP000565441">
    <property type="component" value="Unassembled WGS sequence"/>
</dbReference>
<evidence type="ECO:0000256" key="1">
    <source>
        <dbReference type="SAM" id="Phobius"/>
    </source>
</evidence>
<accession>A0A8H5H781</accession>
<keyword evidence="1" id="KW-0472">Membrane</keyword>
<feature type="transmembrane region" description="Helical" evidence="1">
    <location>
        <begin position="53"/>
        <end position="70"/>
    </location>
</feature>
<dbReference type="AlphaFoldDB" id="A0A8H5H781"/>
<comment type="caution">
    <text evidence="2">The sequence shown here is derived from an EMBL/GenBank/DDBJ whole genome shotgun (WGS) entry which is preliminary data.</text>
</comment>
<evidence type="ECO:0000313" key="2">
    <source>
        <dbReference type="EMBL" id="KAF5378078.1"/>
    </source>
</evidence>
<dbReference type="OrthoDB" id="2745105at2759"/>
<name>A0A8H5H781_9AGAR</name>
<keyword evidence="3" id="KW-1185">Reference proteome</keyword>
<reference evidence="2 3" key="1">
    <citation type="journal article" date="2020" name="ISME J.">
        <title>Uncovering the hidden diversity of litter-decomposition mechanisms in mushroom-forming fungi.</title>
        <authorList>
            <person name="Floudas D."/>
            <person name="Bentzer J."/>
            <person name="Ahren D."/>
            <person name="Johansson T."/>
            <person name="Persson P."/>
            <person name="Tunlid A."/>
        </authorList>
    </citation>
    <scope>NUCLEOTIDE SEQUENCE [LARGE SCALE GENOMIC DNA]</scope>
    <source>
        <strain evidence="2 3">CBS 661.87</strain>
    </source>
</reference>
<proteinExistence type="predicted"/>
<gene>
    <name evidence="2" type="ORF">D9615_007628</name>
</gene>
<keyword evidence="1" id="KW-1133">Transmembrane helix</keyword>
<evidence type="ECO:0000313" key="3">
    <source>
        <dbReference type="Proteomes" id="UP000565441"/>
    </source>
</evidence>
<sequence>MVAFQAQTYVNLAKLSFYLDIAFATGFAADVVVAITLCITFSKNLNGIPRTDSVLNALIAYTVNTIYVHWPVS</sequence>